<name>A0A4Z1K8W9_9HELO</name>
<keyword evidence="6" id="KW-1185">Reference proteome</keyword>
<keyword evidence="4" id="KW-0472">Membrane</keyword>
<dbReference type="EMBL" id="PQXO01000806">
    <property type="protein sequence ID" value="TGO82541.1"/>
    <property type="molecule type" value="Genomic_DNA"/>
</dbReference>
<comment type="caution">
    <text evidence="5">The sequence shown here is derived from an EMBL/GenBank/DDBJ whole genome shotgun (WGS) entry which is preliminary data.</text>
</comment>
<dbReference type="GO" id="GO:0016020">
    <property type="term" value="C:membrane"/>
    <property type="evidence" value="ECO:0007669"/>
    <property type="project" value="UniProtKB-SubCell"/>
</dbReference>
<accession>A0A4Z1K8W9</accession>
<evidence type="ECO:0000256" key="4">
    <source>
        <dbReference type="ARBA" id="ARBA00023136"/>
    </source>
</evidence>
<keyword evidence="3" id="KW-1133">Transmembrane helix</keyword>
<dbReference type="CDD" id="cd13965">
    <property type="entry name" value="PT_UbiA_3"/>
    <property type="match status" value="1"/>
</dbReference>
<comment type="subcellular location">
    <subcellularLocation>
        <location evidence="1">Membrane</location>
        <topology evidence="1">Multi-pass membrane protein</topology>
    </subcellularLocation>
</comment>
<dbReference type="InterPro" id="IPR000537">
    <property type="entry name" value="UbiA_prenyltransferase"/>
</dbReference>
<keyword evidence="2" id="KW-0812">Transmembrane</keyword>
<dbReference type="OrthoDB" id="434972at2759"/>
<dbReference type="AlphaFoldDB" id="A0A4Z1K8W9"/>
<evidence type="ECO:0008006" key="7">
    <source>
        <dbReference type="Google" id="ProtNLM"/>
    </source>
</evidence>
<dbReference type="PANTHER" id="PTHR42723:SF1">
    <property type="entry name" value="CHLOROPHYLL SYNTHASE, CHLOROPLASTIC"/>
    <property type="match status" value="1"/>
</dbReference>
<evidence type="ECO:0000256" key="2">
    <source>
        <dbReference type="ARBA" id="ARBA00022692"/>
    </source>
</evidence>
<reference evidence="5 6" key="1">
    <citation type="submission" date="2017-12" db="EMBL/GenBank/DDBJ databases">
        <title>Comparative genomics of Botrytis spp.</title>
        <authorList>
            <person name="Valero-Jimenez C.A."/>
            <person name="Tapia P."/>
            <person name="Veloso J."/>
            <person name="Silva-Moreno E."/>
            <person name="Staats M."/>
            <person name="Valdes J.H."/>
            <person name="Van Kan J.A.L."/>
        </authorList>
    </citation>
    <scope>NUCLEOTIDE SEQUENCE [LARGE SCALE GENOMIC DNA]</scope>
    <source>
        <strain evidence="5 6">MUCL3349</strain>
    </source>
</reference>
<organism evidence="5 6">
    <name type="scientific">Botrytis porri</name>
    <dbReference type="NCBI Taxonomy" id="87229"/>
    <lineage>
        <taxon>Eukaryota</taxon>
        <taxon>Fungi</taxon>
        <taxon>Dikarya</taxon>
        <taxon>Ascomycota</taxon>
        <taxon>Pezizomycotina</taxon>
        <taxon>Leotiomycetes</taxon>
        <taxon>Helotiales</taxon>
        <taxon>Sclerotiniaceae</taxon>
        <taxon>Botrytis</taxon>
    </lineage>
</organism>
<dbReference type="PANTHER" id="PTHR42723">
    <property type="entry name" value="CHLOROPHYLL SYNTHASE"/>
    <property type="match status" value="1"/>
</dbReference>
<gene>
    <name evidence="5" type="ORF">BPOR_0809g00020</name>
</gene>
<dbReference type="GO" id="GO:0016765">
    <property type="term" value="F:transferase activity, transferring alkyl or aryl (other than methyl) groups"/>
    <property type="evidence" value="ECO:0007669"/>
    <property type="project" value="InterPro"/>
</dbReference>
<evidence type="ECO:0000313" key="5">
    <source>
        <dbReference type="EMBL" id="TGO82541.1"/>
    </source>
</evidence>
<evidence type="ECO:0000256" key="3">
    <source>
        <dbReference type="ARBA" id="ARBA00022989"/>
    </source>
</evidence>
<sequence length="325" mass="36852">MRSTDHPTPHPTIQSTSWAMNFVRPFLHRLTLLYKIAKCFWLFTESDFATFVIPNTTFGVCSAIAGYPLVSTSTTSGVLKRLPAVIFFNWSNLLVFDLANQRLWEAVEEDRLNKPWRPVPSGKISRSEVRQAMQMIIPLVLALNHYFLNVGAETACILTLTWVYNDLKASDDGWIQRNFIIALSFGVYNWSSLKVAIGGGGLSSTAEITEVGLHWITLMSGVILTTMHIQDLKDTVGDKERGRHTSPLVLGQRLARWTLVIPITCWGPICMHYWKLSWIMTVPATALGVYVAWRCISYRGNTEDRKTWQLWCGWTALLSLMPLQI</sequence>
<dbReference type="Proteomes" id="UP000297280">
    <property type="component" value="Unassembled WGS sequence"/>
</dbReference>
<evidence type="ECO:0000313" key="6">
    <source>
        <dbReference type="Proteomes" id="UP000297280"/>
    </source>
</evidence>
<dbReference type="InterPro" id="IPR050475">
    <property type="entry name" value="Prenyltransferase_related"/>
</dbReference>
<evidence type="ECO:0000256" key="1">
    <source>
        <dbReference type="ARBA" id="ARBA00004141"/>
    </source>
</evidence>
<protein>
    <recommendedName>
        <fullName evidence="7">UbiA prenyltransferase</fullName>
    </recommendedName>
</protein>
<proteinExistence type="predicted"/>
<dbReference type="Pfam" id="PF01040">
    <property type="entry name" value="UbiA"/>
    <property type="match status" value="1"/>
</dbReference>